<gene>
    <name evidence="1" type="ORF">KUF71_019499</name>
</gene>
<dbReference type="AlphaFoldDB" id="A0AAE1HYD9"/>
<comment type="caution">
    <text evidence="1">The sequence shown here is derived from an EMBL/GenBank/DDBJ whole genome shotgun (WGS) entry which is preliminary data.</text>
</comment>
<keyword evidence="2" id="KW-1185">Reference proteome</keyword>
<organism evidence="1 2">
    <name type="scientific">Frankliniella fusca</name>
    <dbReference type="NCBI Taxonomy" id="407009"/>
    <lineage>
        <taxon>Eukaryota</taxon>
        <taxon>Metazoa</taxon>
        <taxon>Ecdysozoa</taxon>
        <taxon>Arthropoda</taxon>
        <taxon>Hexapoda</taxon>
        <taxon>Insecta</taxon>
        <taxon>Pterygota</taxon>
        <taxon>Neoptera</taxon>
        <taxon>Paraneoptera</taxon>
        <taxon>Thysanoptera</taxon>
        <taxon>Terebrantia</taxon>
        <taxon>Thripoidea</taxon>
        <taxon>Thripidae</taxon>
        <taxon>Frankliniella</taxon>
    </lineage>
</organism>
<dbReference type="Proteomes" id="UP001219518">
    <property type="component" value="Unassembled WGS sequence"/>
</dbReference>
<evidence type="ECO:0000313" key="2">
    <source>
        <dbReference type="Proteomes" id="UP001219518"/>
    </source>
</evidence>
<accession>A0AAE1HYD9</accession>
<dbReference type="EMBL" id="JAHWGI010001402">
    <property type="protein sequence ID" value="KAK3929668.1"/>
    <property type="molecule type" value="Genomic_DNA"/>
</dbReference>
<reference evidence="1" key="1">
    <citation type="submission" date="2021-07" db="EMBL/GenBank/DDBJ databases">
        <authorList>
            <person name="Catto M.A."/>
            <person name="Jacobson A."/>
            <person name="Kennedy G."/>
            <person name="Labadie P."/>
            <person name="Hunt B.G."/>
            <person name="Srinivasan R."/>
        </authorList>
    </citation>
    <scope>NUCLEOTIDE SEQUENCE</scope>
    <source>
        <strain evidence="1">PL_HMW_Pooled</strain>
        <tissue evidence="1">Head</tissue>
    </source>
</reference>
<protein>
    <submittedName>
        <fullName evidence="1">Histone-lysine N-methyltransferase 2B</fullName>
    </submittedName>
</protein>
<evidence type="ECO:0000313" key="1">
    <source>
        <dbReference type="EMBL" id="KAK3929668.1"/>
    </source>
</evidence>
<proteinExistence type="predicted"/>
<sequence length="72" mass="8023">MPNNSGFHELHYTADAEVAGCLFHFGQAQWRHVHGAGLAVTYREEGNEAMRTDFHALIALAFVPVDDVHCKD</sequence>
<reference evidence="1" key="2">
    <citation type="journal article" date="2023" name="BMC Genomics">
        <title>Pest status, molecular evolution, and epigenetic factors derived from the genome assembly of Frankliniella fusca, a thysanopteran phytovirus vector.</title>
        <authorList>
            <person name="Catto M.A."/>
            <person name="Labadie P.E."/>
            <person name="Jacobson A.L."/>
            <person name="Kennedy G.G."/>
            <person name="Srinivasan R."/>
            <person name="Hunt B.G."/>
        </authorList>
    </citation>
    <scope>NUCLEOTIDE SEQUENCE</scope>
    <source>
        <strain evidence="1">PL_HMW_Pooled</strain>
    </source>
</reference>
<name>A0AAE1HYD9_9NEOP</name>